<evidence type="ECO:0000256" key="6">
    <source>
        <dbReference type="ARBA" id="ARBA00023004"/>
    </source>
</evidence>
<dbReference type="PANTHER" id="PTHR30468">
    <property type="entry name" value="ALPHA-KETOGLUTARATE-DEPENDENT SULFONATE DIOXYGENASE"/>
    <property type="match status" value="1"/>
</dbReference>
<dbReference type="InterPro" id="IPR042098">
    <property type="entry name" value="TauD-like_sf"/>
</dbReference>
<reference evidence="8 9" key="1">
    <citation type="submission" date="2019-09" db="EMBL/GenBank/DDBJ databases">
        <title>Genome sequence of Rhodovastum atsumiense, a diverse member of the Acetobacteraceae family of non-sulfur purple photosynthetic bacteria.</title>
        <authorList>
            <person name="Meyer T."/>
            <person name="Kyndt J."/>
        </authorList>
    </citation>
    <scope>NUCLEOTIDE SEQUENCE [LARGE SCALE GENOMIC DNA]</scope>
    <source>
        <strain evidence="8 9">DSM 21279</strain>
    </source>
</reference>
<keyword evidence="3" id="KW-0479">Metal-binding</keyword>
<protein>
    <submittedName>
        <fullName evidence="8">TauD/TfdA family dioxygenase</fullName>
    </submittedName>
</protein>
<evidence type="ECO:0000256" key="3">
    <source>
        <dbReference type="ARBA" id="ARBA00022723"/>
    </source>
</evidence>
<evidence type="ECO:0000313" key="8">
    <source>
        <dbReference type="EMBL" id="KAA5612614.1"/>
    </source>
</evidence>
<dbReference type="InterPro" id="IPR003819">
    <property type="entry name" value="TauD/TfdA-like"/>
</dbReference>
<accession>A0A5M6IWB9</accession>
<dbReference type="Gene3D" id="3.60.130.10">
    <property type="entry name" value="Clavaminate synthase-like"/>
    <property type="match status" value="1"/>
</dbReference>
<evidence type="ECO:0000256" key="2">
    <source>
        <dbReference type="ARBA" id="ARBA00005896"/>
    </source>
</evidence>
<dbReference type="RefSeq" id="WP_150040429.1">
    <property type="nucleotide sequence ID" value="NZ_OW485601.1"/>
</dbReference>
<dbReference type="GO" id="GO:0016706">
    <property type="term" value="F:2-oxoglutarate-dependent dioxygenase activity"/>
    <property type="evidence" value="ECO:0007669"/>
    <property type="project" value="TreeGrafter"/>
</dbReference>
<evidence type="ECO:0000313" key="9">
    <source>
        <dbReference type="Proteomes" id="UP000325255"/>
    </source>
</evidence>
<dbReference type="Proteomes" id="UP000325255">
    <property type="component" value="Unassembled WGS sequence"/>
</dbReference>
<dbReference type="InterPro" id="IPR051323">
    <property type="entry name" value="AtsK-like"/>
</dbReference>
<evidence type="ECO:0000259" key="7">
    <source>
        <dbReference type="Pfam" id="PF02668"/>
    </source>
</evidence>
<feature type="domain" description="TauD/TfdA-like" evidence="7">
    <location>
        <begin position="16"/>
        <end position="280"/>
    </location>
</feature>
<evidence type="ECO:0000256" key="4">
    <source>
        <dbReference type="ARBA" id="ARBA00022964"/>
    </source>
</evidence>
<keyword evidence="6" id="KW-0408">Iron</keyword>
<organism evidence="8 9">
    <name type="scientific">Rhodovastum atsumiense</name>
    <dbReference type="NCBI Taxonomy" id="504468"/>
    <lineage>
        <taxon>Bacteria</taxon>
        <taxon>Pseudomonadati</taxon>
        <taxon>Pseudomonadota</taxon>
        <taxon>Alphaproteobacteria</taxon>
        <taxon>Acetobacterales</taxon>
        <taxon>Acetobacteraceae</taxon>
        <taxon>Rhodovastum</taxon>
    </lineage>
</organism>
<dbReference type="EMBL" id="VWPK01000011">
    <property type="protein sequence ID" value="KAA5612614.1"/>
    <property type="molecule type" value="Genomic_DNA"/>
</dbReference>
<dbReference type="SUPFAM" id="SSF51197">
    <property type="entry name" value="Clavaminate synthase-like"/>
    <property type="match status" value="1"/>
</dbReference>
<comment type="caution">
    <text evidence="8">The sequence shown here is derived from an EMBL/GenBank/DDBJ whole genome shotgun (WGS) entry which is preliminary data.</text>
</comment>
<proteinExistence type="inferred from homology"/>
<gene>
    <name evidence="8" type="ORF">F1189_09175</name>
</gene>
<comment type="cofactor">
    <cofactor evidence="1">
        <name>Fe(2+)</name>
        <dbReference type="ChEBI" id="CHEBI:29033"/>
    </cofactor>
</comment>
<keyword evidence="9" id="KW-1185">Reference proteome</keyword>
<dbReference type="AlphaFoldDB" id="A0A5M6IWB9"/>
<name>A0A5M6IWB9_9PROT</name>
<sequence length="307" mass="34004">MPTDNHNNTTPSEPVIRPVGGHIGAEIEGITLSGQLTAKAVALVRQALLRHKVLFVRGQHHLDDVAQQEFGRLLGDLVEHPTQPSRTGTAILELDASRGGGRADRWHTDVTFVDAYPAITILRAVTVPAFGGDTVWANTAAAYDGLSPALRALADQLWAVHSNEYDYAAQRPHATEADHQTYRQVFTSTVYETEHPVVHVHPETGERSLILGSFIRRFLGHSQDQSELLYRLLQGHATRPDYTTRWRWREGDVVLWDNRATQHIAINDYGDQPRVVRRITIAGVAPVAIDGRRSVTRRPAPLAAAAE</sequence>
<comment type="similarity">
    <text evidence="2">Belongs to the TfdA dioxygenase family.</text>
</comment>
<dbReference type="GO" id="GO:0046872">
    <property type="term" value="F:metal ion binding"/>
    <property type="evidence" value="ECO:0007669"/>
    <property type="project" value="UniProtKB-KW"/>
</dbReference>
<evidence type="ECO:0000256" key="1">
    <source>
        <dbReference type="ARBA" id="ARBA00001954"/>
    </source>
</evidence>
<keyword evidence="4 8" id="KW-0223">Dioxygenase</keyword>
<dbReference type="OrthoDB" id="7346227at2"/>
<dbReference type="Pfam" id="PF02668">
    <property type="entry name" value="TauD"/>
    <property type="match status" value="1"/>
</dbReference>
<dbReference type="GO" id="GO:0005737">
    <property type="term" value="C:cytoplasm"/>
    <property type="evidence" value="ECO:0007669"/>
    <property type="project" value="TreeGrafter"/>
</dbReference>
<evidence type="ECO:0000256" key="5">
    <source>
        <dbReference type="ARBA" id="ARBA00023002"/>
    </source>
</evidence>
<keyword evidence="5" id="KW-0560">Oxidoreductase</keyword>
<dbReference type="FunFam" id="3.60.130.10:FF:000002">
    <property type="entry name" value="Alpha-ketoglutarate-dependent taurine dioxygenase"/>
    <property type="match status" value="1"/>
</dbReference>
<dbReference type="PANTHER" id="PTHR30468:SF5">
    <property type="entry name" value="ALPHA-KETOGLUTARATE-DEPENDENT SULFATE ESTER DIOXYGENASE"/>
    <property type="match status" value="1"/>
</dbReference>